<organism evidence="1 2">
    <name type="scientific">Solanum verrucosum</name>
    <dbReference type="NCBI Taxonomy" id="315347"/>
    <lineage>
        <taxon>Eukaryota</taxon>
        <taxon>Viridiplantae</taxon>
        <taxon>Streptophyta</taxon>
        <taxon>Embryophyta</taxon>
        <taxon>Tracheophyta</taxon>
        <taxon>Spermatophyta</taxon>
        <taxon>Magnoliopsida</taxon>
        <taxon>eudicotyledons</taxon>
        <taxon>Gunneridae</taxon>
        <taxon>Pentapetalae</taxon>
        <taxon>asterids</taxon>
        <taxon>lamiids</taxon>
        <taxon>Solanales</taxon>
        <taxon>Solanaceae</taxon>
        <taxon>Solanoideae</taxon>
        <taxon>Solaneae</taxon>
        <taxon>Solanum</taxon>
    </lineage>
</organism>
<sequence>MRWVACELTWLNRLLLDLSYPPELPIPVHSDSQSTIHIARNPIFHERTKHVELDCHFVRQQFLAGLISLSYVPVSSQLADLFTKALFGPSHHTILPKLGLSALPSNLGRGGGDENGVSSISQKNKELEKMKSKEMRETFQMLGQNSDEIFFPSSVSNGHLSSQASQINVCWNSSQPSNQMQSQPLITNLDTWNMVRVY</sequence>
<dbReference type="EMBL" id="CP133621">
    <property type="protein sequence ID" value="WMV51791.1"/>
    <property type="molecule type" value="Genomic_DNA"/>
</dbReference>
<evidence type="ECO:0000313" key="1">
    <source>
        <dbReference type="EMBL" id="WMV51791.1"/>
    </source>
</evidence>
<protein>
    <submittedName>
        <fullName evidence="1">Uncharacterized protein</fullName>
    </submittedName>
</protein>
<dbReference type="Proteomes" id="UP001234989">
    <property type="component" value="Chromosome 10"/>
</dbReference>
<dbReference type="PANTHER" id="PTHR11439:SF498">
    <property type="entry name" value="DNAK FAMILY PROTEIN"/>
    <property type="match status" value="1"/>
</dbReference>
<keyword evidence="2" id="KW-1185">Reference proteome</keyword>
<dbReference type="PANTHER" id="PTHR11439">
    <property type="entry name" value="GAG-POL-RELATED RETROTRANSPOSON"/>
    <property type="match status" value="1"/>
</dbReference>
<name>A0AAF0UVE3_SOLVR</name>
<dbReference type="AlphaFoldDB" id="A0AAF0UVE3"/>
<evidence type="ECO:0000313" key="2">
    <source>
        <dbReference type="Proteomes" id="UP001234989"/>
    </source>
</evidence>
<proteinExistence type="predicted"/>
<reference evidence="1" key="1">
    <citation type="submission" date="2023-08" db="EMBL/GenBank/DDBJ databases">
        <title>A de novo genome assembly of Solanum verrucosum Schlechtendal, a Mexican diploid species geographically isolated from the other diploid A-genome species in potato relatives.</title>
        <authorList>
            <person name="Hosaka K."/>
        </authorList>
    </citation>
    <scope>NUCLEOTIDE SEQUENCE</scope>
    <source>
        <tissue evidence="1">Young leaves</tissue>
    </source>
</reference>
<dbReference type="CDD" id="cd09272">
    <property type="entry name" value="RNase_HI_RT_Ty1"/>
    <property type="match status" value="1"/>
</dbReference>
<gene>
    <name evidence="1" type="ORF">MTR67_045176</name>
</gene>
<accession>A0AAF0UVE3</accession>